<dbReference type="InterPro" id="IPR036397">
    <property type="entry name" value="RNaseH_sf"/>
</dbReference>
<accession>A0ABT9RMY4</accession>
<dbReference type="Gene3D" id="3.30.420.10">
    <property type="entry name" value="Ribonuclease H-like superfamily/Ribonuclease H"/>
    <property type="match status" value="1"/>
</dbReference>
<dbReference type="EMBL" id="JAUSRB010000002">
    <property type="protein sequence ID" value="MDP9869675.1"/>
    <property type="molecule type" value="Genomic_DNA"/>
</dbReference>
<evidence type="ECO:0000259" key="1">
    <source>
        <dbReference type="Pfam" id="PF13358"/>
    </source>
</evidence>
<evidence type="ECO:0000313" key="3">
    <source>
        <dbReference type="Proteomes" id="UP001230426"/>
    </source>
</evidence>
<dbReference type="InterPro" id="IPR038717">
    <property type="entry name" value="Tc1-like_DDE_dom"/>
</dbReference>
<dbReference type="RefSeq" id="WP_306873871.1">
    <property type="nucleotide sequence ID" value="NZ_JAUSRB010000002.1"/>
</dbReference>
<organism evidence="2 3">
    <name type="scientific">Streptosporangium brasiliense</name>
    <dbReference type="NCBI Taxonomy" id="47480"/>
    <lineage>
        <taxon>Bacteria</taxon>
        <taxon>Bacillati</taxon>
        <taxon>Actinomycetota</taxon>
        <taxon>Actinomycetes</taxon>
        <taxon>Streptosporangiales</taxon>
        <taxon>Streptosporangiaceae</taxon>
        <taxon>Streptosporangium</taxon>
    </lineage>
</organism>
<gene>
    <name evidence="2" type="ORF">J2S55_008941</name>
</gene>
<comment type="caution">
    <text evidence="2">The sequence shown here is derived from an EMBL/GenBank/DDBJ whole genome shotgun (WGS) entry which is preliminary data.</text>
</comment>
<dbReference type="Pfam" id="PF13358">
    <property type="entry name" value="DDE_3"/>
    <property type="match status" value="1"/>
</dbReference>
<keyword evidence="3" id="KW-1185">Reference proteome</keyword>
<dbReference type="Proteomes" id="UP001230426">
    <property type="component" value="Unassembled WGS sequence"/>
</dbReference>
<protein>
    <submittedName>
        <fullName evidence="2">Transposase</fullName>
    </submittedName>
</protein>
<reference evidence="2 3" key="1">
    <citation type="submission" date="2023-07" db="EMBL/GenBank/DDBJ databases">
        <title>Sequencing the genomes of 1000 actinobacteria strains.</title>
        <authorList>
            <person name="Klenk H.-P."/>
        </authorList>
    </citation>
    <scope>NUCLEOTIDE SEQUENCE [LARGE SCALE GENOMIC DNA]</scope>
    <source>
        <strain evidence="2 3">DSM 44109</strain>
    </source>
</reference>
<feature type="domain" description="Tc1-like transposase DDE" evidence="1">
    <location>
        <begin position="1"/>
        <end position="51"/>
    </location>
</feature>
<name>A0ABT9RMY4_9ACTN</name>
<proteinExistence type="predicted"/>
<evidence type="ECO:0000313" key="2">
    <source>
        <dbReference type="EMBL" id="MDP9869675.1"/>
    </source>
</evidence>
<sequence>MLVGDNLNVHRDVRLRALIDARDRLTVYCLPPYAPDLNPVESVWSMLRRSSQTILAFTEPGQLLRSLRRGLREIQYRSDLITGCLAAWLPSPHHPL</sequence>